<protein>
    <submittedName>
        <fullName evidence="1">Uncharacterized protein</fullName>
    </submittedName>
</protein>
<dbReference type="STRING" id="537006.PRABACTJOHN_01162"/>
<sequence>MNTPFSLSECQTVIVWKKTKPGGFPNVGGMAGLRLVDIAI</sequence>
<dbReference type="AlphaFoldDB" id="B7B812"/>
<evidence type="ECO:0000313" key="1">
    <source>
        <dbReference type="EMBL" id="EEC97426.1"/>
    </source>
</evidence>
<dbReference type="Proteomes" id="UP000005510">
    <property type="component" value="Unassembled WGS sequence"/>
</dbReference>
<evidence type="ECO:0000313" key="2">
    <source>
        <dbReference type="Proteomes" id="UP000005510"/>
    </source>
</evidence>
<comment type="caution">
    <text evidence="1">The sequence shown here is derived from an EMBL/GenBank/DDBJ whole genome shotgun (WGS) entry which is preliminary data.</text>
</comment>
<dbReference type="HOGENOM" id="CLU_3293711_0_0_10"/>
<accession>B7B812</accession>
<gene>
    <name evidence="1" type="ORF">PRABACTJOHN_01162</name>
</gene>
<name>B7B812_9BACT</name>
<dbReference type="EMBL" id="ABYH01000092">
    <property type="protein sequence ID" value="EEC97426.1"/>
    <property type="molecule type" value="Genomic_DNA"/>
</dbReference>
<organism evidence="1 2">
    <name type="scientific">Parabacteroides johnsonii DSM 18315</name>
    <dbReference type="NCBI Taxonomy" id="537006"/>
    <lineage>
        <taxon>Bacteria</taxon>
        <taxon>Pseudomonadati</taxon>
        <taxon>Bacteroidota</taxon>
        <taxon>Bacteroidia</taxon>
        <taxon>Bacteroidales</taxon>
        <taxon>Tannerellaceae</taxon>
        <taxon>Parabacteroides</taxon>
    </lineage>
</organism>
<reference evidence="1 2" key="1">
    <citation type="submission" date="2008-10" db="EMBL/GenBank/DDBJ databases">
        <title>Draft genome sequence of Parabacteroides johnsonii (DSM 18315).</title>
        <authorList>
            <person name="Sudarsanam P."/>
            <person name="Ley R."/>
            <person name="Guruge J."/>
            <person name="Turnbaugh P.J."/>
            <person name="Mahowald M."/>
            <person name="Liep D."/>
            <person name="Gordon J."/>
        </authorList>
    </citation>
    <scope>NUCLEOTIDE SEQUENCE [LARGE SCALE GENOMIC DNA]</scope>
    <source>
        <strain evidence="1 2">DSM 18315</strain>
    </source>
</reference>
<reference evidence="1 2" key="2">
    <citation type="submission" date="2008-10" db="EMBL/GenBank/DDBJ databases">
        <authorList>
            <person name="Fulton L."/>
            <person name="Clifton S."/>
            <person name="Fulton B."/>
            <person name="Xu J."/>
            <person name="Minx P."/>
            <person name="Pepin K.H."/>
            <person name="Johnson M."/>
            <person name="Bhonagiri V."/>
            <person name="Nash W.E."/>
            <person name="Mardis E.R."/>
            <person name="Wilson R.K."/>
        </authorList>
    </citation>
    <scope>NUCLEOTIDE SEQUENCE [LARGE SCALE GENOMIC DNA]</scope>
    <source>
        <strain evidence="1 2">DSM 18315</strain>
    </source>
</reference>
<proteinExistence type="predicted"/>